<dbReference type="Proteomes" id="UP000059188">
    <property type="component" value="Unassembled WGS sequence"/>
</dbReference>
<feature type="compositionally biased region" description="Basic residues" evidence="1">
    <location>
        <begin position="73"/>
        <end position="84"/>
    </location>
</feature>
<accession>A0A0B7F841</accession>
<evidence type="ECO:0000313" key="3">
    <source>
        <dbReference type="Proteomes" id="UP000059188"/>
    </source>
</evidence>
<reference evidence="2 3" key="1">
    <citation type="submission" date="2014-11" db="EMBL/GenBank/DDBJ databases">
        <authorList>
            <person name="Wibberg Daniel"/>
        </authorList>
    </citation>
    <scope>NUCLEOTIDE SEQUENCE [LARGE SCALE GENOMIC DNA]</scope>
    <source>
        <strain evidence="2">Rhizoctonia solani AG1-IB 7/3/14</strain>
    </source>
</reference>
<dbReference type="AlphaFoldDB" id="A0A0B7F841"/>
<dbReference type="EMBL" id="LN679231">
    <property type="protein sequence ID" value="CEL53715.1"/>
    <property type="molecule type" value="Genomic_DNA"/>
</dbReference>
<gene>
    <name evidence="2" type="ORF">RSOLAG1IB_11451</name>
</gene>
<organism evidence="2 3">
    <name type="scientific">Thanatephorus cucumeris (strain AG1-IB / isolate 7/3/14)</name>
    <name type="common">Lettuce bottom rot fungus</name>
    <name type="synonym">Rhizoctonia solani</name>
    <dbReference type="NCBI Taxonomy" id="1108050"/>
    <lineage>
        <taxon>Eukaryota</taxon>
        <taxon>Fungi</taxon>
        <taxon>Dikarya</taxon>
        <taxon>Basidiomycota</taxon>
        <taxon>Agaricomycotina</taxon>
        <taxon>Agaricomycetes</taxon>
        <taxon>Cantharellales</taxon>
        <taxon>Ceratobasidiaceae</taxon>
        <taxon>Rhizoctonia</taxon>
        <taxon>Rhizoctonia solani AG-1</taxon>
    </lineage>
</organism>
<sequence>MIQTHAHHQTTFHPPPPPPSLPHGMWFRSHPTEIKFINQSTHSAGKGSQPIEANVLSPSRYTGGGRCDDRVTGHRTRREKRRGLSRKVQLPLIPRPTVGQLDVKSWDSFVRHDRARSLQGRLL</sequence>
<feature type="region of interest" description="Disordered" evidence="1">
    <location>
        <begin position="1"/>
        <end position="28"/>
    </location>
</feature>
<feature type="compositionally biased region" description="Basic residues" evidence="1">
    <location>
        <begin position="1"/>
        <end position="10"/>
    </location>
</feature>
<name>A0A0B7F841_THACB</name>
<evidence type="ECO:0000256" key="1">
    <source>
        <dbReference type="SAM" id="MobiDB-lite"/>
    </source>
</evidence>
<protein>
    <submittedName>
        <fullName evidence="2">Uncharacterized protein</fullName>
    </submittedName>
</protein>
<feature type="region of interest" description="Disordered" evidence="1">
    <location>
        <begin position="40"/>
        <end position="84"/>
    </location>
</feature>
<evidence type="ECO:0000313" key="2">
    <source>
        <dbReference type="EMBL" id="CEL53715.1"/>
    </source>
</evidence>
<proteinExistence type="predicted"/>
<keyword evidence="3" id="KW-1185">Reference proteome</keyword>